<name>A0A1C3XV02_9BRAD</name>
<dbReference type="AlphaFoldDB" id="A0A1C3XV02"/>
<reference evidence="2" key="1">
    <citation type="submission" date="2016-08" db="EMBL/GenBank/DDBJ databases">
        <authorList>
            <person name="Varghese N."/>
            <person name="Submissions Spin"/>
        </authorList>
    </citation>
    <scope>NUCLEOTIDE SEQUENCE [LARGE SCALE GENOMIC DNA]</scope>
    <source>
        <strain evidence="2">ERR11</strain>
    </source>
</reference>
<proteinExistence type="predicted"/>
<dbReference type="EMBL" id="FMAI01000056">
    <property type="protein sequence ID" value="SCB55844.1"/>
    <property type="molecule type" value="Genomic_DNA"/>
</dbReference>
<gene>
    <name evidence="1" type="ORF">GA0061098_105625</name>
</gene>
<protein>
    <submittedName>
        <fullName evidence="1">Uncharacterized protein</fullName>
    </submittedName>
</protein>
<keyword evidence="2" id="KW-1185">Reference proteome</keyword>
<evidence type="ECO:0000313" key="2">
    <source>
        <dbReference type="Proteomes" id="UP000199184"/>
    </source>
</evidence>
<evidence type="ECO:0000313" key="1">
    <source>
        <dbReference type="EMBL" id="SCB55844.1"/>
    </source>
</evidence>
<organism evidence="1 2">
    <name type="scientific">Bradyrhizobium shewense</name>
    <dbReference type="NCBI Taxonomy" id="1761772"/>
    <lineage>
        <taxon>Bacteria</taxon>
        <taxon>Pseudomonadati</taxon>
        <taxon>Pseudomonadota</taxon>
        <taxon>Alphaproteobacteria</taxon>
        <taxon>Hyphomicrobiales</taxon>
        <taxon>Nitrobacteraceae</taxon>
        <taxon>Bradyrhizobium</taxon>
    </lineage>
</organism>
<accession>A0A1C3XV02</accession>
<dbReference type="Proteomes" id="UP000199184">
    <property type="component" value="Unassembled WGS sequence"/>
</dbReference>
<sequence>MSILNDGLVFAGTRAIATRCLLFIIETSGRDAVSAVTRSATK</sequence>